<dbReference type="CDD" id="cd02440">
    <property type="entry name" value="AdoMet_MTases"/>
    <property type="match status" value="1"/>
</dbReference>
<dbReference type="GO" id="GO:0052916">
    <property type="term" value="F:23S rRNA (guanine(1835)-N(2))-methyltransferase activity"/>
    <property type="evidence" value="ECO:0007669"/>
    <property type="project" value="UniProtKB-EC"/>
</dbReference>
<name>A0ABV6P9F8_9MICC</name>
<evidence type="ECO:0000313" key="5">
    <source>
        <dbReference type="Proteomes" id="UP001589862"/>
    </source>
</evidence>
<protein>
    <submittedName>
        <fullName evidence="4">Class I SAM-dependent methyltransferase</fullName>
        <ecNumber evidence="4">2.1.1.172</ecNumber>
        <ecNumber evidence="4">2.1.1.174</ecNumber>
    </submittedName>
</protein>
<evidence type="ECO:0000256" key="2">
    <source>
        <dbReference type="ARBA" id="ARBA00022679"/>
    </source>
</evidence>
<feature type="domain" description="Methyltransferase small" evidence="3">
    <location>
        <begin position="42"/>
        <end position="186"/>
    </location>
</feature>
<evidence type="ECO:0000256" key="1">
    <source>
        <dbReference type="ARBA" id="ARBA00022603"/>
    </source>
</evidence>
<dbReference type="Gene3D" id="3.40.50.150">
    <property type="entry name" value="Vaccinia Virus protein VP39"/>
    <property type="match status" value="1"/>
</dbReference>
<gene>
    <name evidence="4" type="ORF">ACFFFR_03525</name>
</gene>
<dbReference type="Pfam" id="PF05175">
    <property type="entry name" value="MTS"/>
    <property type="match status" value="1"/>
</dbReference>
<dbReference type="PANTHER" id="PTHR47816:SF4">
    <property type="entry name" value="RIBOSOMAL RNA SMALL SUBUNIT METHYLTRANSFERASE C"/>
    <property type="match status" value="1"/>
</dbReference>
<reference evidence="4 5" key="1">
    <citation type="submission" date="2024-09" db="EMBL/GenBank/DDBJ databases">
        <authorList>
            <person name="Sun Q."/>
            <person name="Mori K."/>
        </authorList>
    </citation>
    <scope>NUCLEOTIDE SEQUENCE [LARGE SCALE GENOMIC DNA]</scope>
    <source>
        <strain evidence="4 5">NCAIM B.02604</strain>
    </source>
</reference>
<keyword evidence="2 4" id="KW-0808">Transferase</keyword>
<dbReference type="EC" id="2.1.1.174" evidence="4"/>
<keyword evidence="5" id="KW-1185">Reference proteome</keyword>
<dbReference type="GO" id="GO:0052914">
    <property type="term" value="F:16S rRNA (guanine(1207)-N(2))-methyltransferase activity"/>
    <property type="evidence" value="ECO:0007669"/>
    <property type="project" value="UniProtKB-EC"/>
</dbReference>
<dbReference type="InterPro" id="IPR046977">
    <property type="entry name" value="RsmC/RlmG"/>
</dbReference>
<evidence type="ECO:0000313" key="4">
    <source>
        <dbReference type="EMBL" id="MFC0581463.1"/>
    </source>
</evidence>
<keyword evidence="1 4" id="KW-0489">Methyltransferase</keyword>
<dbReference type="EMBL" id="JBHLUB010000004">
    <property type="protein sequence ID" value="MFC0581463.1"/>
    <property type="molecule type" value="Genomic_DNA"/>
</dbReference>
<evidence type="ECO:0000259" key="3">
    <source>
        <dbReference type="Pfam" id="PF05175"/>
    </source>
</evidence>
<accession>A0ABV6P9F8</accession>
<dbReference type="InterPro" id="IPR007848">
    <property type="entry name" value="Small_mtfrase_dom"/>
</dbReference>
<comment type="caution">
    <text evidence="4">The sequence shown here is derived from an EMBL/GenBank/DDBJ whole genome shotgun (WGS) entry which is preliminary data.</text>
</comment>
<proteinExistence type="predicted"/>
<dbReference type="SUPFAM" id="SSF53335">
    <property type="entry name" value="S-adenosyl-L-methionine-dependent methyltransferases"/>
    <property type="match status" value="1"/>
</dbReference>
<dbReference type="Proteomes" id="UP001589862">
    <property type="component" value="Unassembled WGS sequence"/>
</dbReference>
<dbReference type="PANTHER" id="PTHR47816">
    <property type="entry name" value="RIBOSOMAL RNA SMALL SUBUNIT METHYLTRANSFERASE C"/>
    <property type="match status" value="1"/>
</dbReference>
<dbReference type="EC" id="2.1.1.172" evidence="4"/>
<dbReference type="RefSeq" id="WP_377458151.1">
    <property type="nucleotide sequence ID" value="NZ_JBHLUB010000004.1"/>
</dbReference>
<organism evidence="4 5">
    <name type="scientific">Micrococcoides hystricis</name>
    <dbReference type="NCBI Taxonomy" id="1572761"/>
    <lineage>
        <taxon>Bacteria</taxon>
        <taxon>Bacillati</taxon>
        <taxon>Actinomycetota</taxon>
        <taxon>Actinomycetes</taxon>
        <taxon>Micrococcales</taxon>
        <taxon>Micrococcaceae</taxon>
        <taxon>Micrococcoides</taxon>
    </lineage>
</organism>
<sequence length="217" mass="23394">MASSTNPGDSAARSAPSGHYFQASSTASFQPMTVELLGEQRNLVAAKGIFSPKEIDKGTAILLRHVKAPSAAGTFLDLGCGWGPLALTMGLAQPEAEVWALDVNENALASTAENARRLGLTNIRPITAEQIPGEVGFDQIWSNPPIRVGKKVLHQLLLAWLPRLNPGGQAWLVVQKHLGSDSLLKWLQQELPAGFVSSRAASDKGFRILLVEREQQR</sequence>
<dbReference type="InterPro" id="IPR029063">
    <property type="entry name" value="SAM-dependent_MTases_sf"/>
</dbReference>